<dbReference type="EMBL" id="JAARRM010000001">
    <property type="protein sequence ID" value="MBC1520609.1"/>
    <property type="molecule type" value="Genomic_DNA"/>
</dbReference>
<organism evidence="1 2">
    <name type="scientific">Listeria aquatica</name>
    <dbReference type="NCBI Taxonomy" id="1494960"/>
    <lineage>
        <taxon>Bacteria</taxon>
        <taxon>Bacillati</taxon>
        <taxon>Bacillota</taxon>
        <taxon>Bacilli</taxon>
        <taxon>Bacillales</taxon>
        <taxon>Listeriaceae</taxon>
        <taxon>Listeria</taxon>
    </lineage>
</organism>
<dbReference type="AlphaFoldDB" id="A0A841ZIR8"/>
<protein>
    <submittedName>
        <fullName evidence="1">Uncharacterized protein</fullName>
    </submittedName>
</protein>
<evidence type="ECO:0000313" key="1">
    <source>
        <dbReference type="EMBL" id="MBC1520609.1"/>
    </source>
</evidence>
<dbReference type="RefSeq" id="WP_185372141.1">
    <property type="nucleotide sequence ID" value="NZ_JAARRM010000001.1"/>
</dbReference>
<gene>
    <name evidence="1" type="ORF">HB912_02980</name>
</gene>
<reference evidence="1 2" key="1">
    <citation type="submission" date="2020-03" db="EMBL/GenBank/DDBJ databases">
        <title>Soil Listeria distribution.</title>
        <authorList>
            <person name="Liao J."/>
            <person name="Wiedmann M."/>
        </authorList>
    </citation>
    <scope>NUCLEOTIDE SEQUENCE [LARGE SCALE GENOMIC DNA]</scope>
    <source>
        <strain evidence="1 2">FSL L7-1507</strain>
    </source>
</reference>
<proteinExistence type="predicted"/>
<dbReference type="Proteomes" id="UP000559885">
    <property type="component" value="Unassembled WGS sequence"/>
</dbReference>
<evidence type="ECO:0000313" key="2">
    <source>
        <dbReference type="Proteomes" id="UP000559885"/>
    </source>
</evidence>
<sequence length="71" mass="8274">MSKSKAKKKREKCVREGLLNPEIKRSPYAALDLRTRATKTKKDALYQVKHKNHSFNEEKNGFLFGSFLLFT</sequence>
<comment type="caution">
    <text evidence="1">The sequence shown here is derived from an EMBL/GenBank/DDBJ whole genome shotgun (WGS) entry which is preliminary data.</text>
</comment>
<name>A0A841ZIR8_9LIST</name>
<accession>A0A841ZIR8</accession>